<evidence type="ECO:0000256" key="1">
    <source>
        <dbReference type="SAM" id="MobiDB-lite"/>
    </source>
</evidence>
<dbReference type="AlphaFoldDB" id="A0A0V0Z4A7"/>
<feature type="compositionally biased region" description="Basic residues" evidence="1">
    <location>
        <begin position="38"/>
        <end position="50"/>
    </location>
</feature>
<feature type="region of interest" description="Disordered" evidence="1">
    <location>
        <begin position="22"/>
        <end position="50"/>
    </location>
</feature>
<comment type="caution">
    <text evidence="2">The sequence shown here is derived from an EMBL/GenBank/DDBJ whole genome shotgun (WGS) entry which is preliminary data.</text>
</comment>
<proteinExistence type="predicted"/>
<feature type="non-terminal residue" evidence="2">
    <location>
        <position position="126"/>
    </location>
</feature>
<dbReference type="EMBL" id="JYDH01002794">
    <property type="protein sequence ID" value="KRY07378.1"/>
    <property type="molecule type" value="Genomic_DNA"/>
</dbReference>
<gene>
    <name evidence="2" type="ORF">T01_3425</name>
</gene>
<keyword evidence="3" id="KW-1185">Reference proteome</keyword>
<name>A0A0V0Z4A7_TRISP</name>
<reference evidence="2 3" key="1">
    <citation type="submission" date="2015-01" db="EMBL/GenBank/DDBJ databases">
        <title>Evolution of Trichinella species and genotypes.</title>
        <authorList>
            <person name="Korhonen P.K."/>
            <person name="Edoardo P."/>
            <person name="Giuseppe L.R."/>
            <person name="Gasser R.B."/>
        </authorList>
    </citation>
    <scope>NUCLEOTIDE SEQUENCE [LARGE SCALE GENOMIC DNA]</scope>
    <source>
        <strain evidence="2">ISS3</strain>
    </source>
</reference>
<evidence type="ECO:0000313" key="3">
    <source>
        <dbReference type="Proteomes" id="UP000054776"/>
    </source>
</evidence>
<feature type="non-terminal residue" evidence="2">
    <location>
        <position position="1"/>
    </location>
</feature>
<protein>
    <submittedName>
        <fullName evidence="2">Uncharacterized protein</fullName>
    </submittedName>
</protein>
<dbReference type="InParanoid" id="A0A0V0Z4A7"/>
<organism evidence="2 3">
    <name type="scientific">Trichinella spiralis</name>
    <name type="common">Trichina worm</name>
    <dbReference type="NCBI Taxonomy" id="6334"/>
    <lineage>
        <taxon>Eukaryota</taxon>
        <taxon>Metazoa</taxon>
        <taxon>Ecdysozoa</taxon>
        <taxon>Nematoda</taxon>
        <taxon>Enoplea</taxon>
        <taxon>Dorylaimia</taxon>
        <taxon>Trichinellida</taxon>
        <taxon>Trichinellidae</taxon>
        <taxon>Trichinella</taxon>
    </lineage>
</organism>
<dbReference type="Proteomes" id="UP000054776">
    <property type="component" value="Unassembled WGS sequence"/>
</dbReference>
<evidence type="ECO:0000313" key="2">
    <source>
        <dbReference type="EMBL" id="KRY07378.1"/>
    </source>
</evidence>
<accession>A0A0V0Z4A7</accession>
<sequence length="126" mass="14621">LTDQVSTLCLPCRTPTVVRTADEPGGQQLQEMQDPRRNRMQLSRRKTQQRHLPRIWKQKMRLLTEPRLNSLPSGFTFPRLFGLPGSSFLSSKRWPTVRTGRRGWSIAFSTVLRRNRSSGPTSLMNW</sequence>